<accession>A0A2L2BSH9</accession>
<dbReference type="AlphaFoldDB" id="A0A2L2BSH9"/>
<feature type="domain" description="Calcineurin-like phosphoesterase" evidence="1">
    <location>
        <begin position="89"/>
        <end position="259"/>
    </location>
</feature>
<gene>
    <name evidence="2" type="ORF">C3B54_111686</name>
</gene>
<evidence type="ECO:0000313" key="3">
    <source>
        <dbReference type="Proteomes" id="UP000243077"/>
    </source>
</evidence>
<proteinExistence type="predicted"/>
<dbReference type="GO" id="GO:0016787">
    <property type="term" value="F:hydrolase activity"/>
    <property type="evidence" value="ECO:0007669"/>
    <property type="project" value="InterPro"/>
</dbReference>
<evidence type="ECO:0000259" key="1">
    <source>
        <dbReference type="Pfam" id="PF00149"/>
    </source>
</evidence>
<dbReference type="SUPFAM" id="SSF56300">
    <property type="entry name" value="Metallo-dependent phosphatases"/>
    <property type="match status" value="1"/>
</dbReference>
<dbReference type="PANTHER" id="PTHR43143:SF1">
    <property type="entry name" value="SERINE_THREONINE-PROTEIN PHOSPHATASE CPPED1"/>
    <property type="match status" value="1"/>
</dbReference>
<dbReference type="Pfam" id="PF00149">
    <property type="entry name" value="Metallophos"/>
    <property type="match status" value="1"/>
</dbReference>
<dbReference type="PANTHER" id="PTHR43143">
    <property type="entry name" value="METALLOPHOSPHOESTERASE, CALCINEURIN SUPERFAMILY"/>
    <property type="match status" value="1"/>
</dbReference>
<dbReference type="RefSeq" id="WP_104914075.1">
    <property type="nucleotide sequence ID" value="NZ_CP026923.1"/>
</dbReference>
<dbReference type="Proteomes" id="UP000243077">
    <property type="component" value="Chromosome"/>
</dbReference>
<dbReference type="InterPro" id="IPR029052">
    <property type="entry name" value="Metallo-depent_PP-like"/>
</dbReference>
<dbReference type="InterPro" id="IPR051918">
    <property type="entry name" value="STPP_CPPED1"/>
</dbReference>
<sequence length="330" mass="37321">MSDEERRQRVTGDSAKRAKRRGALLRWWDTTSESLRRKIKPLLKPLYRRFQIRSVIAWFVPGWGEVSKSPGGVALVGNLRPGPDDAPLIAAVGDFGSGKEPSFDVAKMISAEGAQAVVTLGDNVYYQTGYQALVGNLYGDYLEAGAFFPATGNHDYSEGRGIALFDRYFDFLGGHRWYRVTLGPFEFFMLDSHQALHHPDIFTKQYDWLEAAVADSTAQWKAVVVHHPPHSARSRSQKEFRFPYDKWGVDLVLSGHDHTMQHLEFDGVHYIVDGVGGGSLHKFEELLEGTQYRLSGRYGAFFMQPIDTDLHCYFKTTEGDVVHEFTITHQ</sequence>
<evidence type="ECO:0000313" key="2">
    <source>
        <dbReference type="EMBL" id="AVG24619.1"/>
    </source>
</evidence>
<dbReference type="EMBL" id="CP026923">
    <property type="protein sequence ID" value="AVG24619.1"/>
    <property type="molecule type" value="Genomic_DNA"/>
</dbReference>
<dbReference type="Gene3D" id="3.60.21.10">
    <property type="match status" value="1"/>
</dbReference>
<reference evidence="2 3" key="1">
    <citation type="submission" date="2018-02" db="EMBL/GenBank/DDBJ databases">
        <title>Complete genome of the streamlined marine actinobacterium Pontimonas salivibrio CL-TW6 adapted to coastal planktonic lifestype.</title>
        <authorList>
            <person name="Cho B.C."/>
            <person name="Hardies S.C."/>
            <person name="Jang G.I."/>
            <person name="Hwang C.Y."/>
        </authorList>
    </citation>
    <scope>NUCLEOTIDE SEQUENCE [LARGE SCALE GENOMIC DNA]</scope>
    <source>
        <strain evidence="2 3">CL-TW6</strain>
    </source>
</reference>
<dbReference type="OrthoDB" id="9804511at2"/>
<protein>
    <submittedName>
        <fullName evidence="2">Metallophosphatase</fullName>
    </submittedName>
</protein>
<organism evidence="2 3">
    <name type="scientific">Pontimonas salivibrio</name>
    <dbReference type="NCBI Taxonomy" id="1159327"/>
    <lineage>
        <taxon>Bacteria</taxon>
        <taxon>Bacillati</taxon>
        <taxon>Actinomycetota</taxon>
        <taxon>Actinomycetes</taxon>
        <taxon>Micrococcales</taxon>
        <taxon>Microbacteriaceae</taxon>
        <taxon>Pontimonas</taxon>
    </lineage>
</organism>
<keyword evidence="3" id="KW-1185">Reference proteome</keyword>
<name>A0A2L2BSH9_9MICO</name>
<dbReference type="InterPro" id="IPR004843">
    <property type="entry name" value="Calcineurin-like_PHP"/>
</dbReference>
<dbReference type="KEGG" id="psai:C3B54_111686"/>